<reference evidence="9 10" key="1">
    <citation type="submission" date="2022-05" db="EMBL/GenBank/DDBJ databases">
        <authorList>
            <consortium name="Genoscope - CEA"/>
            <person name="William W."/>
        </authorList>
    </citation>
    <scope>NUCLEOTIDE SEQUENCE [LARGE SCALE GENOMIC DNA]</scope>
</reference>
<feature type="non-terminal residue" evidence="9">
    <location>
        <position position="150"/>
    </location>
</feature>
<proteinExistence type="inferred from homology"/>
<comment type="subcellular location">
    <subcellularLocation>
        <location evidence="1">Nucleus</location>
    </subcellularLocation>
</comment>
<keyword evidence="6" id="KW-0539">Nucleus</keyword>
<comment type="caution">
    <text evidence="9">The sequence shown here is derived from an EMBL/GenBank/DDBJ whole genome shotgun (WGS) entry which is preliminary data.</text>
</comment>
<feature type="domain" description="ALOG" evidence="8">
    <location>
        <begin position="57"/>
        <end position="147"/>
    </location>
</feature>
<evidence type="ECO:0000256" key="1">
    <source>
        <dbReference type="ARBA" id="ARBA00004123"/>
    </source>
</evidence>
<evidence type="ECO:0000313" key="9">
    <source>
        <dbReference type="EMBL" id="CAH3018814.1"/>
    </source>
</evidence>
<evidence type="ECO:0000256" key="6">
    <source>
        <dbReference type="ARBA" id="ARBA00023242"/>
    </source>
</evidence>
<evidence type="ECO:0000259" key="8">
    <source>
        <dbReference type="Pfam" id="PF04852"/>
    </source>
</evidence>
<evidence type="ECO:0000256" key="3">
    <source>
        <dbReference type="ARBA" id="ARBA00023015"/>
    </source>
</evidence>
<dbReference type="Pfam" id="PF04852">
    <property type="entry name" value="ALOG_dom"/>
    <property type="match status" value="1"/>
</dbReference>
<keyword evidence="4" id="KW-0238">DNA-binding</keyword>
<dbReference type="Proteomes" id="UP001159427">
    <property type="component" value="Unassembled WGS sequence"/>
</dbReference>
<name>A0ABN8LT51_9CNID</name>
<dbReference type="PANTHER" id="PTHR31165:SF2">
    <property type="entry name" value="ALOG DOMAIN-CONTAINING PROTEIN"/>
    <property type="match status" value="1"/>
</dbReference>
<dbReference type="EMBL" id="CALNXI010000097">
    <property type="protein sequence ID" value="CAH3018814.1"/>
    <property type="molecule type" value="Genomic_DNA"/>
</dbReference>
<evidence type="ECO:0000256" key="2">
    <source>
        <dbReference type="ARBA" id="ARBA00010308"/>
    </source>
</evidence>
<dbReference type="InterPro" id="IPR040222">
    <property type="entry name" value="ALOG"/>
</dbReference>
<organism evidence="9 10">
    <name type="scientific">Porites evermanni</name>
    <dbReference type="NCBI Taxonomy" id="104178"/>
    <lineage>
        <taxon>Eukaryota</taxon>
        <taxon>Metazoa</taxon>
        <taxon>Cnidaria</taxon>
        <taxon>Anthozoa</taxon>
        <taxon>Hexacorallia</taxon>
        <taxon>Scleractinia</taxon>
        <taxon>Fungiina</taxon>
        <taxon>Poritidae</taxon>
        <taxon>Porites</taxon>
    </lineage>
</organism>
<dbReference type="InterPro" id="IPR006936">
    <property type="entry name" value="ALOG_dom"/>
</dbReference>
<keyword evidence="3" id="KW-0805">Transcription regulation</keyword>
<sequence length="150" mass="16745">ATVTLLVADVFPWPYWWPILYHSLGAPHLLANAGDPTALIWPARTHGFSKPKYMPLPHIIYFLIWRDKDSKTHVRGDTCQNQGTTSKTPTSCGCPRRLAFKTVDSYVGQLRAILRAHLETTTLTTTGDPVPNPAAHPAVKRYLKGVTEEQ</sequence>
<evidence type="ECO:0000313" key="10">
    <source>
        <dbReference type="Proteomes" id="UP001159427"/>
    </source>
</evidence>
<keyword evidence="5" id="KW-0804">Transcription</keyword>
<feature type="region of interest" description="Disordered" evidence="7">
    <location>
        <begin position="124"/>
        <end position="150"/>
    </location>
</feature>
<keyword evidence="10" id="KW-1185">Reference proteome</keyword>
<protein>
    <recommendedName>
        <fullName evidence="8">ALOG domain-containing protein</fullName>
    </recommendedName>
</protein>
<feature type="non-terminal residue" evidence="9">
    <location>
        <position position="1"/>
    </location>
</feature>
<evidence type="ECO:0000256" key="4">
    <source>
        <dbReference type="ARBA" id="ARBA00023125"/>
    </source>
</evidence>
<accession>A0ABN8LT51</accession>
<gene>
    <name evidence="9" type="ORF">PEVE_00044922</name>
</gene>
<evidence type="ECO:0000256" key="5">
    <source>
        <dbReference type="ARBA" id="ARBA00023163"/>
    </source>
</evidence>
<dbReference type="PANTHER" id="PTHR31165">
    <property type="entry name" value="PROTEIN G1-LIKE2"/>
    <property type="match status" value="1"/>
</dbReference>
<comment type="similarity">
    <text evidence="2">Belongs to the plant homeotic and developmental regulators ALOG protein family.</text>
</comment>
<evidence type="ECO:0000256" key="7">
    <source>
        <dbReference type="SAM" id="MobiDB-lite"/>
    </source>
</evidence>